<evidence type="ECO:0000313" key="9">
    <source>
        <dbReference type="Proteomes" id="UP000299102"/>
    </source>
</evidence>
<keyword evidence="9" id="KW-1185">Reference proteome</keyword>
<dbReference type="Proteomes" id="UP000299102">
    <property type="component" value="Unassembled WGS sequence"/>
</dbReference>
<dbReference type="GO" id="GO:0003677">
    <property type="term" value="F:DNA binding"/>
    <property type="evidence" value="ECO:0007669"/>
    <property type="project" value="InterPro"/>
</dbReference>
<keyword evidence="3" id="KW-0862">Zinc</keyword>
<feature type="domain" description="Integrase catalytic" evidence="7">
    <location>
        <begin position="11"/>
        <end position="196"/>
    </location>
</feature>
<dbReference type="PANTHER" id="PTHR47331:SF1">
    <property type="entry name" value="GAG-LIKE PROTEIN"/>
    <property type="match status" value="1"/>
</dbReference>
<dbReference type="EMBL" id="BGZK01000052">
    <property type="protein sequence ID" value="GBP12683.1"/>
    <property type="molecule type" value="Genomic_DNA"/>
</dbReference>
<evidence type="ECO:0000313" key="8">
    <source>
        <dbReference type="EMBL" id="GBP12683.1"/>
    </source>
</evidence>
<dbReference type="PROSITE" id="PS50808">
    <property type="entry name" value="ZF_BED"/>
    <property type="match status" value="1"/>
</dbReference>
<feature type="compositionally biased region" description="Basic and acidic residues" evidence="5">
    <location>
        <begin position="238"/>
        <end position="249"/>
    </location>
</feature>
<dbReference type="InterPro" id="IPR012337">
    <property type="entry name" value="RNaseH-like_sf"/>
</dbReference>
<dbReference type="SUPFAM" id="SSF57667">
    <property type="entry name" value="beta-beta-alpha zinc fingers"/>
    <property type="match status" value="1"/>
</dbReference>
<dbReference type="OrthoDB" id="10049357at2759"/>
<organism evidence="8 9">
    <name type="scientific">Eumeta variegata</name>
    <name type="common">Bagworm moth</name>
    <name type="synonym">Eumeta japonica</name>
    <dbReference type="NCBI Taxonomy" id="151549"/>
    <lineage>
        <taxon>Eukaryota</taxon>
        <taxon>Metazoa</taxon>
        <taxon>Ecdysozoa</taxon>
        <taxon>Arthropoda</taxon>
        <taxon>Hexapoda</taxon>
        <taxon>Insecta</taxon>
        <taxon>Pterygota</taxon>
        <taxon>Neoptera</taxon>
        <taxon>Endopterygota</taxon>
        <taxon>Lepidoptera</taxon>
        <taxon>Glossata</taxon>
        <taxon>Ditrysia</taxon>
        <taxon>Tineoidea</taxon>
        <taxon>Psychidae</taxon>
        <taxon>Oiketicinae</taxon>
        <taxon>Eumeta</taxon>
    </lineage>
</organism>
<evidence type="ECO:0008006" key="10">
    <source>
        <dbReference type="Google" id="ProtNLM"/>
    </source>
</evidence>
<evidence type="ECO:0000259" key="6">
    <source>
        <dbReference type="PROSITE" id="PS50808"/>
    </source>
</evidence>
<dbReference type="PROSITE" id="PS50994">
    <property type="entry name" value="INTEGRASE"/>
    <property type="match status" value="1"/>
</dbReference>
<feature type="region of interest" description="Disordered" evidence="5">
    <location>
        <begin position="230"/>
        <end position="300"/>
    </location>
</feature>
<dbReference type="InterPro" id="IPR003656">
    <property type="entry name" value="Znf_BED"/>
</dbReference>
<evidence type="ECO:0000256" key="1">
    <source>
        <dbReference type="ARBA" id="ARBA00022723"/>
    </source>
</evidence>
<dbReference type="STRING" id="151549.A0A4C1TDS6"/>
<dbReference type="GO" id="GO:0015074">
    <property type="term" value="P:DNA integration"/>
    <property type="evidence" value="ECO:0007669"/>
    <property type="project" value="InterPro"/>
</dbReference>
<comment type="caution">
    <text evidence="8">The sequence shown here is derived from an EMBL/GenBank/DDBJ whole genome shotgun (WGS) entry which is preliminary data.</text>
</comment>
<evidence type="ECO:0000259" key="7">
    <source>
        <dbReference type="PROSITE" id="PS50994"/>
    </source>
</evidence>
<proteinExistence type="predicted"/>
<dbReference type="InterPro" id="IPR001584">
    <property type="entry name" value="Integrase_cat-core"/>
</dbReference>
<reference evidence="8 9" key="1">
    <citation type="journal article" date="2019" name="Commun. Biol.">
        <title>The bagworm genome reveals a unique fibroin gene that provides high tensile strength.</title>
        <authorList>
            <person name="Kono N."/>
            <person name="Nakamura H."/>
            <person name="Ohtoshi R."/>
            <person name="Tomita M."/>
            <person name="Numata K."/>
            <person name="Arakawa K."/>
        </authorList>
    </citation>
    <scope>NUCLEOTIDE SEQUENCE [LARGE SCALE GENOMIC DNA]</scope>
</reference>
<keyword evidence="2 4" id="KW-0863">Zinc-finger</keyword>
<name>A0A4C1TDS6_EUMVA</name>
<dbReference type="AlphaFoldDB" id="A0A4C1TDS6"/>
<accession>A0A4C1TDS6</accession>
<feature type="region of interest" description="Disordered" evidence="5">
    <location>
        <begin position="343"/>
        <end position="371"/>
    </location>
</feature>
<evidence type="ECO:0000256" key="3">
    <source>
        <dbReference type="ARBA" id="ARBA00022833"/>
    </source>
</evidence>
<feature type="domain" description="BED-type" evidence="6">
    <location>
        <begin position="505"/>
        <end position="557"/>
    </location>
</feature>
<dbReference type="Pfam" id="PF02892">
    <property type="entry name" value="zf-BED"/>
    <property type="match status" value="1"/>
</dbReference>
<feature type="compositionally biased region" description="Low complexity" evidence="5">
    <location>
        <begin position="280"/>
        <end position="289"/>
    </location>
</feature>
<dbReference type="InterPro" id="IPR036236">
    <property type="entry name" value="Znf_C2H2_sf"/>
</dbReference>
<dbReference type="InterPro" id="IPR036397">
    <property type="entry name" value="RNaseH_sf"/>
</dbReference>
<protein>
    <recommendedName>
        <fullName evidence="10">BED-type domain-containing protein</fullName>
    </recommendedName>
</protein>
<dbReference type="GO" id="GO:0008270">
    <property type="term" value="F:zinc ion binding"/>
    <property type="evidence" value="ECO:0007669"/>
    <property type="project" value="UniProtKB-KW"/>
</dbReference>
<feature type="compositionally biased region" description="Basic and acidic residues" evidence="5">
    <location>
        <begin position="360"/>
        <end position="371"/>
    </location>
</feature>
<evidence type="ECO:0000256" key="4">
    <source>
        <dbReference type="PROSITE-ProRule" id="PRU00027"/>
    </source>
</evidence>
<evidence type="ECO:0000256" key="2">
    <source>
        <dbReference type="ARBA" id="ARBA00022771"/>
    </source>
</evidence>
<sequence>MADLPEERLAFRQRPFTHTGVDYFGPMEVTVGRRREKRWAALFICLTTRAVHMEVASSLSVDSMIMALRRFIARRGQPDTLYSDHGTNFVGAAADLARAHLEIQERMSDEATTRAIRWLRIPPHAPHVGGSWERLVRSIKVALSATLHTRAPRDEILHTLLLEVEFVVNSRPLTHISVLPSDPTALTPNHFLLGSAAGRWQPGHFNTSEECSRKQWRASQALAEMAARIPPHAAETSQVDRGEATDQGRRRGHHHRSRLTTQHMAKGHHRKGLPGDRRASASGGHSHGSWTAETTDCAPGGPAYRSGVVARSDRGWIVDGRVTTALRGCRCARRLINKKKIHDESEAEGPREAGPLIGRTKRDARTREGGRAQRTALLYASAARNSQSAYSRRRRNTLSTSSFRTEFWPSHARRLPHSENGFQSRNTEISVFRDPASFFSPACCGITCAGSRSNCGTVKKHAHDHSRPRTVGFSICSYSSMGRLLTASAARLGVSLPIVKYSSFASNSFVWEHFLKSEDGLSAKCKRCKTVIKTTARSTKGLHVHLKAKHQIEDLNKKVPENAVSSSSVSTNLSMLSPELPSPSKRTKITHHFPIQNSENSMEERVARMTAKDGLPLSVFVTSEDLRELFKAKGFLLPRSSTTIRMMVMNYGMTLRMKVVNELSQLKETGHRFSLTFDEWTSSSNRRYLNINAHTYANDRALFWNLGLTRILEVCQQPFA</sequence>
<dbReference type="PANTHER" id="PTHR47331">
    <property type="entry name" value="PHD-TYPE DOMAIN-CONTAINING PROTEIN"/>
    <property type="match status" value="1"/>
</dbReference>
<keyword evidence="1" id="KW-0479">Metal-binding</keyword>
<dbReference type="SMART" id="SM00614">
    <property type="entry name" value="ZnF_BED"/>
    <property type="match status" value="1"/>
</dbReference>
<gene>
    <name evidence="8" type="ORF">EVAR_10327_1</name>
</gene>
<evidence type="ECO:0000256" key="5">
    <source>
        <dbReference type="SAM" id="MobiDB-lite"/>
    </source>
</evidence>
<dbReference type="Gene3D" id="3.30.420.10">
    <property type="entry name" value="Ribonuclease H-like superfamily/Ribonuclease H"/>
    <property type="match status" value="1"/>
</dbReference>
<dbReference type="SUPFAM" id="SSF53098">
    <property type="entry name" value="Ribonuclease H-like"/>
    <property type="match status" value="1"/>
</dbReference>